<dbReference type="InterPro" id="IPR045063">
    <property type="entry name" value="Dynamin_N"/>
</dbReference>
<keyword evidence="8" id="KW-0812">Transmembrane</keyword>
<evidence type="ECO:0000256" key="3">
    <source>
        <dbReference type="ARBA" id="ARBA00022801"/>
    </source>
</evidence>
<dbReference type="GO" id="GO:0003924">
    <property type="term" value="F:GTPase activity"/>
    <property type="evidence" value="ECO:0007669"/>
    <property type="project" value="InterPro"/>
</dbReference>
<dbReference type="KEGG" id="cyc:PCC7424_2424"/>
<dbReference type="PANTHER" id="PTHR10465:SF0">
    <property type="entry name" value="SARCALUMENIN"/>
    <property type="match status" value="1"/>
</dbReference>
<feature type="transmembrane region" description="Helical" evidence="8">
    <location>
        <begin position="470"/>
        <end position="493"/>
    </location>
</feature>
<comment type="subcellular location">
    <subcellularLocation>
        <location evidence="1">Membrane</location>
    </subcellularLocation>
</comment>
<dbReference type="HOGENOM" id="CLU_390755_0_0_3"/>
<dbReference type="SUPFAM" id="SSF52540">
    <property type="entry name" value="P-loop containing nucleoside triphosphate hydrolases"/>
    <property type="match status" value="1"/>
</dbReference>
<proteinExistence type="predicted"/>
<organism evidence="10 11">
    <name type="scientific">Gloeothece citriformis (strain PCC 7424)</name>
    <name type="common">Cyanothece sp. (strain PCC 7424)</name>
    <dbReference type="NCBI Taxonomy" id="65393"/>
    <lineage>
        <taxon>Bacteria</taxon>
        <taxon>Bacillati</taxon>
        <taxon>Cyanobacteriota</taxon>
        <taxon>Cyanophyceae</taxon>
        <taxon>Oscillatoriophycideae</taxon>
        <taxon>Chroococcales</taxon>
        <taxon>Aphanothecaceae</taxon>
        <taxon>Gloeothece</taxon>
        <taxon>Gloeothece citriformis</taxon>
    </lineage>
</organism>
<dbReference type="STRING" id="65393.PCC7424_2424"/>
<sequence length="666" mass="74412">MATFQQQKQQILQVFDQVIAFAKLHKYSDTLKHLEQGQKHLAEGKLLVVVCGEFKQGKSSLLNAFLNETGLFPVDIEVTTNLVSTITYGAKEKISVVLGEQNKETVKQIQRDEIPDYVTEQRNSRNAKKAKMLVIESPNPQLKEGLVLVDTPGIGSLNTEHTAITYAFIPNADAILFVTDALKPLTTEELDFLKKRILPHTKNIIFLITKIDTLASSDQEVVLENNREKLAETLDCSPRKISLIPVSSRAKLDYLEYDEITDLKHSNFEELEQTIWQLVSEQTGQTFLLNALDELNQCLSEIKAPMQVAWNAHQNCTKEELDAQEHQIKDTQKRLQDLLSNNAKWRTILTDGLQDIRTNILQSAEDGFTEISQQANRYLNDTTLLESPEQIASLLEVDIDAMISKLGQKLSNLASKLQRELESISELDLKRLESNSLEIKRNIKFSPDDVKCQKTGTWGKLMQMTRNASFNMTAAGTIGGIAGGAIGSFFGGVGSVPGYYLGAVIGSGLAGLVGLVTGAKEGLSQVREKNKHAISLLIKQFISESQKQCNRTLIQGIVELERSMRNELTNQIERQKQAWERTLNSLQEARKLSQTKASEQAKDLQISLQQLTQLQTTVEKKAQMILNEPIITPSVQSPSSKTQPKTKQTVTKATTTNKDYGDWADE</sequence>
<keyword evidence="11" id="KW-1185">Reference proteome</keyword>
<evidence type="ECO:0000256" key="5">
    <source>
        <dbReference type="ARBA" id="ARBA00023136"/>
    </source>
</evidence>
<evidence type="ECO:0000256" key="4">
    <source>
        <dbReference type="ARBA" id="ARBA00023134"/>
    </source>
</evidence>
<dbReference type="Gene3D" id="3.40.50.300">
    <property type="entry name" value="P-loop containing nucleotide triphosphate hydrolases"/>
    <property type="match status" value="1"/>
</dbReference>
<feature type="compositionally biased region" description="Low complexity" evidence="7">
    <location>
        <begin position="636"/>
        <end position="656"/>
    </location>
</feature>
<keyword evidence="4" id="KW-0342">GTP-binding</keyword>
<evidence type="ECO:0000256" key="7">
    <source>
        <dbReference type="SAM" id="MobiDB-lite"/>
    </source>
</evidence>
<evidence type="ECO:0000256" key="2">
    <source>
        <dbReference type="ARBA" id="ARBA00022741"/>
    </source>
</evidence>
<gene>
    <name evidence="10" type="ordered locus">PCC7424_2424</name>
</gene>
<evidence type="ECO:0000256" key="6">
    <source>
        <dbReference type="SAM" id="Coils"/>
    </source>
</evidence>
<keyword evidence="6" id="KW-0175">Coiled coil</keyword>
<dbReference type="Proteomes" id="UP000002384">
    <property type="component" value="Chromosome"/>
</dbReference>
<dbReference type="PANTHER" id="PTHR10465">
    <property type="entry name" value="TRANSMEMBRANE GTPASE FZO1"/>
    <property type="match status" value="1"/>
</dbReference>
<dbReference type="InterPro" id="IPR027417">
    <property type="entry name" value="P-loop_NTPase"/>
</dbReference>
<protein>
    <submittedName>
        <fullName evidence="10">Dynamin family protein</fullName>
    </submittedName>
</protein>
<reference evidence="11" key="1">
    <citation type="journal article" date="2011" name="MBio">
        <title>Novel metabolic attributes of the genus Cyanothece, comprising a group of unicellular nitrogen-fixing Cyanobacteria.</title>
        <authorList>
            <person name="Bandyopadhyay A."/>
            <person name="Elvitigala T."/>
            <person name="Welsh E."/>
            <person name="Stockel J."/>
            <person name="Liberton M."/>
            <person name="Min H."/>
            <person name="Sherman L.A."/>
            <person name="Pakrasi H.B."/>
        </authorList>
    </citation>
    <scope>NUCLEOTIDE SEQUENCE [LARGE SCALE GENOMIC DNA]</scope>
    <source>
        <strain evidence="11">PCC 7424</strain>
    </source>
</reference>
<dbReference type="CDD" id="cd09912">
    <property type="entry name" value="DLP_2"/>
    <property type="match status" value="1"/>
</dbReference>
<evidence type="ECO:0000313" key="10">
    <source>
        <dbReference type="EMBL" id="ACK70845.1"/>
    </source>
</evidence>
<evidence type="ECO:0000256" key="8">
    <source>
        <dbReference type="SAM" id="Phobius"/>
    </source>
</evidence>
<dbReference type="AlphaFoldDB" id="B7KJ09"/>
<dbReference type="Pfam" id="PF00350">
    <property type="entry name" value="Dynamin_N"/>
    <property type="match status" value="1"/>
</dbReference>
<feature type="region of interest" description="Disordered" evidence="7">
    <location>
        <begin position="629"/>
        <end position="666"/>
    </location>
</feature>
<feature type="transmembrane region" description="Helical" evidence="8">
    <location>
        <begin position="499"/>
        <end position="519"/>
    </location>
</feature>
<evidence type="ECO:0000313" key="11">
    <source>
        <dbReference type="Proteomes" id="UP000002384"/>
    </source>
</evidence>
<dbReference type="OrthoDB" id="3650305at2"/>
<dbReference type="GO" id="GO:0016020">
    <property type="term" value="C:membrane"/>
    <property type="evidence" value="ECO:0007669"/>
    <property type="project" value="UniProtKB-SubCell"/>
</dbReference>
<evidence type="ECO:0000256" key="1">
    <source>
        <dbReference type="ARBA" id="ARBA00004370"/>
    </source>
</evidence>
<dbReference type="GO" id="GO:0008053">
    <property type="term" value="P:mitochondrial fusion"/>
    <property type="evidence" value="ECO:0007669"/>
    <property type="project" value="TreeGrafter"/>
</dbReference>
<keyword evidence="2" id="KW-0547">Nucleotide-binding</keyword>
<keyword evidence="8" id="KW-1133">Transmembrane helix</keyword>
<feature type="domain" description="Dynamin N-terminal" evidence="9">
    <location>
        <begin position="48"/>
        <end position="211"/>
    </location>
</feature>
<dbReference type="eggNOG" id="COG0699">
    <property type="taxonomic scope" value="Bacteria"/>
</dbReference>
<evidence type="ECO:0000259" key="9">
    <source>
        <dbReference type="Pfam" id="PF00350"/>
    </source>
</evidence>
<feature type="coiled-coil region" evidence="6">
    <location>
        <begin position="558"/>
        <end position="589"/>
    </location>
</feature>
<keyword evidence="3" id="KW-0378">Hydrolase</keyword>
<dbReference type="InterPro" id="IPR027094">
    <property type="entry name" value="Mitofusin_fam"/>
</dbReference>
<dbReference type="EMBL" id="CP001291">
    <property type="protein sequence ID" value="ACK70845.1"/>
    <property type="molecule type" value="Genomic_DNA"/>
</dbReference>
<keyword evidence="5 8" id="KW-0472">Membrane</keyword>
<name>B7KJ09_GLOC7</name>
<dbReference type="RefSeq" id="WP_015954449.1">
    <property type="nucleotide sequence ID" value="NC_011729.1"/>
</dbReference>
<feature type="coiled-coil region" evidence="6">
    <location>
        <begin position="314"/>
        <end position="341"/>
    </location>
</feature>
<dbReference type="GO" id="GO:0005525">
    <property type="term" value="F:GTP binding"/>
    <property type="evidence" value="ECO:0007669"/>
    <property type="project" value="UniProtKB-KW"/>
</dbReference>
<accession>B7KJ09</accession>